<dbReference type="InterPro" id="IPR058625">
    <property type="entry name" value="MdtA-like_BSH"/>
</dbReference>
<dbReference type="GO" id="GO:1990281">
    <property type="term" value="C:efflux pump complex"/>
    <property type="evidence" value="ECO:0007669"/>
    <property type="project" value="TreeGrafter"/>
</dbReference>
<evidence type="ECO:0000259" key="3">
    <source>
        <dbReference type="Pfam" id="PF25989"/>
    </source>
</evidence>
<dbReference type="AlphaFoldDB" id="A0AAU9E9S6"/>
<dbReference type="Proteomes" id="UP001321786">
    <property type="component" value="Chromosome"/>
</dbReference>
<gene>
    <name evidence="4" type="primary">vmeC</name>
    <name evidence="4" type="ORF">HLPR_09030</name>
</gene>
<evidence type="ECO:0000313" key="5">
    <source>
        <dbReference type="Proteomes" id="UP001321786"/>
    </source>
</evidence>
<organism evidence="4 5">
    <name type="scientific">Helicovermis profundi</name>
    <dbReference type="NCBI Taxonomy" id="3065157"/>
    <lineage>
        <taxon>Bacteria</taxon>
        <taxon>Bacillati</taxon>
        <taxon>Bacillota</taxon>
        <taxon>Clostridia</taxon>
        <taxon>Helicovermis</taxon>
    </lineage>
</organism>
<protein>
    <submittedName>
        <fullName evidence="4">Multidrug efflux RND transporter periplasmic adaptor subunit VmeC</fullName>
    </submittedName>
</protein>
<dbReference type="EMBL" id="AP028654">
    <property type="protein sequence ID" value="BEP28572.1"/>
    <property type="molecule type" value="Genomic_DNA"/>
</dbReference>
<dbReference type="Gene3D" id="2.40.50.100">
    <property type="match status" value="1"/>
</dbReference>
<dbReference type="NCBIfam" id="TIGR01730">
    <property type="entry name" value="RND_mfp"/>
    <property type="match status" value="1"/>
</dbReference>
<dbReference type="SUPFAM" id="SSF111369">
    <property type="entry name" value="HlyD-like secretion proteins"/>
    <property type="match status" value="1"/>
</dbReference>
<dbReference type="GO" id="GO:0015562">
    <property type="term" value="F:efflux transmembrane transporter activity"/>
    <property type="evidence" value="ECO:0007669"/>
    <property type="project" value="InterPro"/>
</dbReference>
<proteinExistence type="inferred from homology"/>
<sequence length="376" mass="41987">MKNKKRMITLIIILAVAVLFGLRIGGNLQNKRSSKINPSQSFAEDSIKATPITIARVKKEKIDDTIFTIGEVSPTTKYNVNSKLNGEVDKIYFKVGDTVKKDDLLFTMKSDVYSSDKNSNLSKLKNQLDIAKTSLSQAKKSFDDTKKLFELGASSKDQLDRASLNYDNSNANYKNALSSYNSLKVSYSNQNDLYKVKSPVDGIITTKNIEEGMFASQSNGFTIITNKSLLIKSKISSKYINSIKVDQEVDIYINTIDRNYKGFVSSISYSAVKGSYPIEVTIIKPDEFIYSGMYGELKVKLTTKENVLTVPLNSIVKENNDSYVYKIINDTAIKTTIKTGIINNNFVEVSGNIKTNDKVALKGKEFLKDNSKVMIQ</sequence>
<evidence type="ECO:0000259" key="2">
    <source>
        <dbReference type="Pfam" id="PF25917"/>
    </source>
</evidence>
<dbReference type="PANTHER" id="PTHR30469">
    <property type="entry name" value="MULTIDRUG RESISTANCE PROTEIN MDTA"/>
    <property type="match status" value="1"/>
</dbReference>
<name>A0AAU9E9S6_9FIRM</name>
<dbReference type="RefSeq" id="WP_338536885.1">
    <property type="nucleotide sequence ID" value="NZ_AP028654.1"/>
</dbReference>
<dbReference type="Pfam" id="PF25917">
    <property type="entry name" value="BSH_RND"/>
    <property type="match status" value="1"/>
</dbReference>
<keyword evidence="5" id="KW-1185">Reference proteome</keyword>
<evidence type="ECO:0000256" key="1">
    <source>
        <dbReference type="ARBA" id="ARBA00009477"/>
    </source>
</evidence>
<dbReference type="KEGG" id="hprf:HLPR_09030"/>
<dbReference type="Pfam" id="PF25989">
    <property type="entry name" value="YknX_C"/>
    <property type="match status" value="1"/>
</dbReference>
<dbReference type="PANTHER" id="PTHR30469:SF33">
    <property type="entry name" value="SLR1207 PROTEIN"/>
    <property type="match status" value="1"/>
</dbReference>
<reference evidence="4 5" key="1">
    <citation type="submission" date="2023-08" db="EMBL/GenBank/DDBJ databases">
        <title>Helicovermis profunda gen. nov., sp. nov., a novel mesophilic, fermentative bacterium within the Bacillota from a deep-sea hydrothermal vent chimney.</title>
        <authorList>
            <person name="Miyazaki U."/>
            <person name="Mizutani D."/>
            <person name="Hashimoto Y."/>
            <person name="Tame A."/>
            <person name="Sawayama S."/>
            <person name="Miyazaki J."/>
            <person name="Takai K."/>
            <person name="Nakagawa S."/>
        </authorList>
    </citation>
    <scope>NUCLEOTIDE SEQUENCE [LARGE SCALE GENOMIC DNA]</scope>
    <source>
        <strain evidence="4 5">S502</strain>
    </source>
</reference>
<dbReference type="InterPro" id="IPR006143">
    <property type="entry name" value="RND_pump_MFP"/>
</dbReference>
<evidence type="ECO:0000313" key="4">
    <source>
        <dbReference type="EMBL" id="BEP28572.1"/>
    </source>
</evidence>
<feature type="domain" description="Multidrug resistance protein MdtA-like barrel-sandwich hybrid" evidence="2">
    <location>
        <begin position="79"/>
        <end position="225"/>
    </location>
</feature>
<dbReference type="InterPro" id="IPR058637">
    <property type="entry name" value="YknX-like_C"/>
</dbReference>
<dbReference type="Gene3D" id="2.40.420.20">
    <property type="match status" value="1"/>
</dbReference>
<accession>A0AAU9E9S6</accession>
<feature type="domain" description="YknX-like C-terminal permuted SH3-like" evidence="3">
    <location>
        <begin position="307"/>
        <end position="374"/>
    </location>
</feature>
<dbReference type="Gene3D" id="1.10.287.470">
    <property type="entry name" value="Helix hairpin bin"/>
    <property type="match status" value="1"/>
</dbReference>
<comment type="similarity">
    <text evidence="1">Belongs to the membrane fusion protein (MFP) (TC 8.A.1) family.</text>
</comment>